<keyword evidence="2" id="KW-0238">DNA-binding</keyword>
<dbReference type="SUPFAM" id="SSF51306">
    <property type="entry name" value="LexA/Signal peptidase"/>
    <property type="match status" value="1"/>
</dbReference>
<dbReference type="PANTHER" id="PTHR40661:SF3">
    <property type="entry name" value="FELS-1 PROPHAGE TRANSCRIPTIONAL REGULATOR"/>
    <property type="match status" value="1"/>
</dbReference>
<dbReference type="KEGG" id="lyj:FKV23_12805"/>
<keyword evidence="1" id="KW-0805">Transcription regulation</keyword>
<evidence type="ECO:0000259" key="4">
    <source>
        <dbReference type="PROSITE" id="PS50943"/>
    </source>
</evidence>
<dbReference type="SMART" id="SM00530">
    <property type="entry name" value="HTH_XRE"/>
    <property type="match status" value="1"/>
</dbReference>
<dbReference type="Pfam" id="PF01381">
    <property type="entry name" value="HTH_3"/>
    <property type="match status" value="1"/>
</dbReference>
<dbReference type="SUPFAM" id="SSF47413">
    <property type="entry name" value="lambda repressor-like DNA-binding domains"/>
    <property type="match status" value="1"/>
</dbReference>
<dbReference type="InterPro" id="IPR036286">
    <property type="entry name" value="LexA/Signal_pep-like_sf"/>
</dbReference>
<dbReference type="Gene3D" id="2.10.109.10">
    <property type="entry name" value="Umud Fragment, subunit A"/>
    <property type="match status" value="1"/>
</dbReference>
<proteinExistence type="predicted"/>
<dbReference type="Gene3D" id="1.10.260.40">
    <property type="entry name" value="lambda repressor-like DNA-binding domains"/>
    <property type="match status" value="1"/>
</dbReference>
<dbReference type="OrthoDB" id="9791537at2"/>
<dbReference type="GO" id="GO:0003677">
    <property type="term" value="F:DNA binding"/>
    <property type="evidence" value="ECO:0007669"/>
    <property type="project" value="UniProtKB-KW"/>
</dbReference>
<accession>A0A514BU83</accession>
<feature type="domain" description="HTH cro/C1-type" evidence="4">
    <location>
        <begin position="54"/>
        <end position="96"/>
    </location>
</feature>
<evidence type="ECO:0000313" key="6">
    <source>
        <dbReference type="Proteomes" id="UP000317199"/>
    </source>
</evidence>
<dbReference type="PANTHER" id="PTHR40661">
    <property type="match status" value="1"/>
</dbReference>
<evidence type="ECO:0000256" key="2">
    <source>
        <dbReference type="ARBA" id="ARBA00023125"/>
    </source>
</evidence>
<dbReference type="PROSITE" id="PS50943">
    <property type="entry name" value="HTH_CROC1"/>
    <property type="match status" value="1"/>
</dbReference>
<dbReference type="InterPro" id="IPR039418">
    <property type="entry name" value="LexA-like"/>
</dbReference>
<name>A0A514BU83_9GAMM</name>
<gene>
    <name evidence="5" type="ORF">FKV23_12805</name>
</gene>
<keyword evidence="3" id="KW-0804">Transcription</keyword>
<dbReference type="InterPro" id="IPR001387">
    <property type="entry name" value="Cro/C1-type_HTH"/>
</dbReference>
<dbReference type="Proteomes" id="UP000317199">
    <property type="component" value="Chromosome"/>
</dbReference>
<dbReference type="CDD" id="cd06529">
    <property type="entry name" value="S24_LexA-like"/>
    <property type="match status" value="1"/>
</dbReference>
<dbReference type="InterPro" id="IPR010982">
    <property type="entry name" value="Lambda_DNA-bd_dom_sf"/>
</dbReference>
<dbReference type="InterPro" id="IPR015927">
    <property type="entry name" value="Peptidase_S24_S26A/B/C"/>
</dbReference>
<keyword evidence="6" id="KW-1185">Reference proteome</keyword>
<dbReference type="EMBL" id="CP041242">
    <property type="protein sequence ID" value="QDH70865.1"/>
    <property type="molecule type" value="Genomic_DNA"/>
</dbReference>
<dbReference type="AlphaFoldDB" id="A0A514BU83"/>
<reference evidence="5 6" key="1">
    <citation type="submission" date="2019-06" db="EMBL/GenBank/DDBJ databases">
        <title>Lysobacter alkalisoli sp. nov. isolated from saline-alkali soil.</title>
        <authorList>
            <person name="Sun J.-Q."/>
            <person name="Xu L."/>
        </authorList>
    </citation>
    <scope>NUCLEOTIDE SEQUENCE [LARGE SCALE GENOMIC DNA]</scope>
    <source>
        <strain evidence="5 6">SJ-36</strain>
    </source>
</reference>
<dbReference type="CDD" id="cd00093">
    <property type="entry name" value="HTH_XRE"/>
    <property type="match status" value="1"/>
</dbReference>
<evidence type="ECO:0000256" key="3">
    <source>
        <dbReference type="ARBA" id="ARBA00023163"/>
    </source>
</evidence>
<evidence type="ECO:0000256" key="1">
    <source>
        <dbReference type="ARBA" id="ARBA00023015"/>
    </source>
</evidence>
<organism evidence="5 6">
    <name type="scientific">Marilutibacter alkalisoli</name>
    <dbReference type="NCBI Taxonomy" id="2591633"/>
    <lineage>
        <taxon>Bacteria</taxon>
        <taxon>Pseudomonadati</taxon>
        <taxon>Pseudomonadota</taxon>
        <taxon>Gammaproteobacteria</taxon>
        <taxon>Lysobacterales</taxon>
        <taxon>Lysobacteraceae</taxon>
        <taxon>Marilutibacter</taxon>
    </lineage>
</organism>
<evidence type="ECO:0000313" key="5">
    <source>
        <dbReference type="EMBL" id="QDH70865.1"/>
    </source>
</evidence>
<dbReference type="Pfam" id="PF00717">
    <property type="entry name" value="Peptidase_S24"/>
    <property type="match status" value="1"/>
</dbReference>
<sequence>MTGMSMRAQCKSTYTKDASSLTRAAHKLAYMSMTLAERLIHARTESGYSEPAVVARAAGITPSALYQLESGKSKSLKGPTAAKLSRVYRKFRTEWLITGLGPMHNETVRIAEPDPAWPAVAGSETPHGYVRLPLLNMEGDMGYGTHNDDQPEVVQFLDVAEWWAQQKLPRNLDRVKVISSRGDSMAGVINHGDIVFVDTAVDHFAGEGLYVFNFQGRALIKRLAPNLLTGRLQIVSANPAYPPQDIDRGEIDQLHIAGRVAAWWTLRTY</sequence>
<protein>
    <submittedName>
        <fullName evidence="5">Helix-turn-helix transcriptional regulator</fullName>
    </submittedName>
</protein>